<dbReference type="OrthoDB" id="4850648at2759"/>
<dbReference type="HOGENOM" id="CLU_074184_1_0_1"/>
<dbReference type="InterPro" id="IPR003615">
    <property type="entry name" value="HNH_nuc"/>
</dbReference>
<dbReference type="PANTHER" id="PTHR37827:SF1">
    <property type="entry name" value="HNH DOMAIN-CONTAINING PROTEIN"/>
    <property type="match status" value="1"/>
</dbReference>
<proteinExistence type="predicted"/>
<accession>A0A0C9UPZ3</accession>
<evidence type="ECO:0000313" key="2">
    <source>
        <dbReference type="EMBL" id="KIJ27521.1"/>
    </source>
</evidence>
<name>A0A0C9UPZ3_SPHS4</name>
<sequence length="226" mass="25670">MTEETSSQFSLFKDCIARRVMAHPSMSSEADDSLDDFSAFLASEAWSTLPSSLKSATNETKSAVPDLENIPLDTLSGAFTDTLLSYEIAADEDEVMKFLRRALEEYIEEACAAPPVWVRTRAEECEICGRAVPLTYHHLIPRSTHTKVLKKGWHSENMINSVAWLCRSCHSTVHRAASNEDLARYFYTVELLLEREDIQKWQKYAAKQRFGVKWKASHHKDLPPDA</sequence>
<dbReference type="GO" id="GO:0004519">
    <property type="term" value="F:endonuclease activity"/>
    <property type="evidence" value="ECO:0007669"/>
    <property type="project" value="InterPro"/>
</dbReference>
<dbReference type="EMBL" id="KN837176">
    <property type="protein sequence ID" value="KIJ36627.1"/>
    <property type="molecule type" value="Genomic_DNA"/>
</dbReference>
<evidence type="ECO:0000313" key="3">
    <source>
        <dbReference type="EMBL" id="KIJ36627.1"/>
    </source>
</evidence>
<dbReference type="PANTHER" id="PTHR37827">
    <property type="entry name" value="TUDOR DOMAIN-CONTAINING PROTEIN"/>
    <property type="match status" value="1"/>
</dbReference>
<dbReference type="AlphaFoldDB" id="A0A0C9UPZ3"/>
<organism evidence="2 4">
    <name type="scientific">Sphaerobolus stellatus (strain SS14)</name>
    <dbReference type="NCBI Taxonomy" id="990650"/>
    <lineage>
        <taxon>Eukaryota</taxon>
        <taxon>Fungi</taxon>
        <taxon>Dikarya</taxon>
        <taxon>Basidiomycota</taxon>
        <taxon>Agaricomycotina</taxon>
        <taxon>Agaricomycetes</taxon>
        <taxon>Phallomycetidae</taxon>
        <taxon>Geastrales</taxon>
        <taxon>Sphaerobolaceae</taxon>
        <taxon>Sphaerobolus</taxon>
    </lineage>
</organism>
<dbReference type="GO" id="GO:0003676">
    <property type="term" value="F:nucleic acid binding"/>
    <property type="evidence" value="ECO:0007669"/>
    <property type="project" value="InterPro"/>
</dbReference>
<evidence type="ECO:0000259" key="1">
    <source>
        <dbReference type="Pfam" id="PF01844"/>
    </source>
</evidence>
<dbReference type="CDD" id="cd00085">
    <property type="entry name" value="HNHc"/>
    <property type="match status" value="1"/>
</dbReference>
<feature type="domain" description="HNH" evidence="1">
    <location>
        <begin position="125"/>
        <end position="175"/>
    </location>
</feature>
<evidence type="ECO:0000313" key="4">
    <source>
        <dbReference type="Proteomes" id="UP000054279"/>
    </source>
</evidence>
<dbReference type="EMBL" id="KN837332">
    <property type="protein sequence ID" value="KIJ27521.1"/>
    <property type="molecule type" value="Genomic_DNA"/>
</dbReference>
<protein>
    <recommendedName>
        <fullName evidence="1">HNH domain-containing protein</fullName>
    </recommendedName>
</protein>
<dbReference type="Proteomes" id="UP000054279">
    <property type="component" value="Unassembled WGS sequence"/>
</dbReference>
<reference evidence="2 4" key="1">
    <citation type="submission" date="2014-06" db="EMBL/GenBank/DDBJ databases">
        <title>Evolutionary Origins and Diversification of the Mycorrhizal Mutualists.</title>
        <authorList>
            <consortium name="DOE Joint Genome Institute"/>
            <consortium name="Mycorrhizal Genomics Consortium"/>
            <person name="Kohler A."/>
            <person name="Kuo A."/>
            <person name="Nagy L.G."/>
            <person name="Floudas D."/>
            <person name="Copeland A."/>
            <person name="Barry K.W."/>
            <person name="Cichocki N."/>
            <person name="Veneault-Fourrey C."/>
            <person name="LaButti K."/>
            <person name="Lindquist E.A."/>
            <person name="Lipzen A."/>
            <person name="Lundell T."/>
            <person name="Morin E."/>
            <person name="Murat C."/>
            <person name="Riley R."/>
            <person name="Ohm R."/>
            <person name="Sun H."/>
            <person name="Tunlid A."/>
            <person name="Henrissat B."/>
            <person name="Grigoriev I.V."/>
            <person name="Hibbett D.S."/>
            <person name="Martin F."/>
        </authorList>
    </citation>
    <scope>NUCLEOTIDE SEQUENCE [LARGE SCALE GENOMIC DNA]</scope>
    <source>
        <strain evidence="2 4">SS14</strain>
    </source>
</reference>
<gene>
    <name evidence="2" type="ORF">M422DRAFT_190898</name>
    <name evidence="3" type="ORF">M422DRAFT_61135</name>
</gene>
<dbReference type="Pfam" id="PF01844">
    <property type="entry name" value="HNH"/>
    <property type="match status" value="1"/>
</dbReference>
<dbReference type="InterPro" id="IPR002711">
    <property type="entry name" value="HNH"/>
</dbReference>
<dbReference type="GO" id="GO:0008270">
    <property type="term" value="F:zinc ion binding"/>
    <property type="evidence" value="ECO:0007669"/>
    <property type="project" value="InterPro"/>
</dbReference>
<keyword evidence="4" id="KW-1185">Reference proteome</keyword>